<keyword evidence="12" id="KW-0902">Two-component regulatory system</keyword>
<protein>
    <recommendedName>
        <fullName evidence="3">histidine kinase</fullName>
        <ecNumber evidence="3">2.7.13.3</ecNumber>
    </recommendedName>
</protein>
<keyword evidence="10" id="KW-0067">ATP-binding</keyword>
<evidence type="ECO:0000259" key="15">
    <source>
        <dbReference type="PROSITE" id="PS50109"/>
    </source>
</evidence>
<evidence type="ECO:0000256" key="12">
    <source>
        <dbReference type="ARBA" id="ARBA00023012"/>
    </source>
</evidence>
<organism evidence="16 17">
    <name type="scientific">Alteribacter keqinensis</name>
    <dbReference type="NCBI Taxonomy" id="2483800"/>
    <lineage>
        <taxon>Bacteria</taxon>
        <taxon>Bacillati</taxon>
        <taxon>Bacillota</taxon>
        <taxon>Bacilli</taxon>
        <taxon>Bacillales</taxon>
        <taxon>Bacillaceae</taxon>
        <taxon>Alteribacter</taxon>
    </lineage>
</organism>
<dbReference type="InterPro" id="IPR035965">
    <property type="entry name" value="PAS-like_dom_sf"/>
</dbReference>
<dbReference type="SUPFAM" id="SSF55874">
    <property type="entry name" value="ATPase domain of HSP90 chaperone/DNA topoisomerase II/histidine kinase"/>
    <property type="match status" value="1"/>
</dbReference>
<dbReference type="InterPro" id="IPR003594">
    <property type="entry name" value="HATPase_dom"/>
</dbReference>
<dbReference type="InterPro" id="IPR016120">
    <property type="entry name" value="Sig_transdc_His_kin_SpoOB"/>
</dbReference>
<dbReference type="SMART" id="SM00387">
    <property type="entry name" value="HATPase_c"/>
    <property type="match status" value="1"/>
</dbReference>
<dbReference type="InterPro" id="IPR000014">
    <property type="entry name" value="PAS"/>
</dbReference>
<dbReference type="AlphaFoldDB" id="A0A3M7TTH9"/>
<evidence type="ECO:0000256" key="11">
    <source>
        <dbReference type="ARBA" id="ARBA00022989"/>
    </source>
</evidence>
<dbReference type="Proteomes" id="UP000278746">
    <property type="component" value="Unassembled WGS sequence"/>
</dbReference>
<keyword evidence="11 14" id="KW-1133">Transmembrane helix</keyword>
<keyword evidence="6 16" id="KW-0808">Transferase</keyword>
<dbReference type="Gene3D" id="3.30.565.10">
    <property type="entry name" value="Histidine kinase-like ATPase, C-terminal domain"/>
    <property type="match status" value="1"/>
</dbReference>
<feature type="transmembrane region" description="Helical" evidence="14">
    <location>
        <begin position="67"/>
        <end position="87"/>
    </location>
</feature>
<dbReference type="NCBIfam" id="NF008298">
    <property type="entry name" value="PRK11086.1"/>
    <property type="match status" value="1"/>
</dbReference>
<evidence type="ECO:0000256" key="8">
    <source>
        <dbReference type="ARBA" id="ARBA00022741"/>
    </source>
</evidence>
<keyword evidence="13 14" id="KW-0472">Membrane</keyword>
<comment type="subcellular location">
    <subcellularLocation>
        <location evidence="2">Cell membrane</location>
        <topology evidence="2">Multi-pass membrane protein</topology>
    </subcellularLocation>
</comment>
<evidence type="ECO:0000256" key="10">
    <source>
        <dbReference type="ARBA" id="ARBA00022840"/>
    </source>
</evidence>
<evidence type="ECO:0000256" key="3">
    <source>
        <dbReference type="ARBA" id="ARBA00012438"/>
    </source>
</evidence>
<evidence type="ECO:0000256" key="5">
    <source>
        <dbReference type="ARBA" id="ARBA00022553"/>
    </source>
</evidence>
<name>A0A3M7TTH9_9BACI</name>
<dbReference type="GO" id="GO:0006355">
    <property type="term" value="P:regulation of DNA-templated transcription"/>
    <property type="evidence" value="ECO:0007669"/>
    <property type="project" value="InterPro"/>
</dbReference>
<dbReference type="InterPro" id="IPR005467">
    <property type="entry name" value="His_kinase_dom"/>
</dbReference>
<comment type="caution">
    <text evidence="16">The sequence shown here is derived from an EMBL/GenBank/DDBJ whole genome shotgun (WGS) entry which is preliminary data.</text>
</comment>
<comment type="catalytic activity">
    <reaction evidence="1">
        <text>ATP + protein L-histidine = ADP + protein N-phospho-L-histidine.</text>
        <dbReference type="EC" id="2.7.13.3"/>
    </reaction>
</comment>
<keyword evidence="17" id="KW-1185">Reference proteome</keyword>
<evidence type="ECO:0000256" key="14">
    <source>
        <dbReference type="SAM" id="Phobius"/>
    </source>
</evidence>
<dbReference type="InterPro" id="IPR039506">
    <property type="entry name" value="SPOB_a"/>
</dbReference>
<dbReference type="FunFam" id="3.30.450.20:FF:000018">
    <property type="entry name" value="Sensor histidine kinase DcuS"/>
    <property type="match status" value="1"/>
</dbReference>
<dbReference type="InterPro" id="IPR033463">
    <property type="entry name" value="sCache_3"/>
</dbReference>
<dbReference type="InterPro" id="IPR013767">
    <property type="entry name" value="PAS_fold"/>
</dbReference>
<dbReference type="Gene3D" id="3.30.450.20">
    <property type="entry name" value="PAS domain"/>
    <property type="match status" value="2"/>
</dbReference>
<keyword evidence="9 16" id="KW-0418">Kinase</keyword>
<evidence type="ECO:0000256" key="4">
    <source>
        <dbReference type="ARBA" id="ARBA00022475"/>
    </source>
</evidence>
<reference evidence="16 17" key="1">
    <citation type="submission" date="2018-10" db="EMBL/GenBank/DDBJ databases">
        <title>Bacillus Keqinensis sp. nov., a moderately halophilic bacterium isolated from a saline-alkaline lake.</title>
        <authorList>
            <person name="Wang H."/>
        </authorList>
    </citation>
    <scope>NUCLEOTIDE SEQUENCE [LARGE SCALE GENOMIC DNA]</scope>
    <source>
        <strain evidence="16 17">KQ-3</strain>
    </source>
</reference>
<dbReference type="SMART" id="SM00091">
    <property type="entry name" value="PAS"/>
    <property type="match status" value="1"/>
</dbReference>
<evidence type="ECO:0000256" key="7">
    <source>
        <dbReference type="ARBA" id="ARBA00022692"/>
    </source>
</evidence>
<keyword evidence="8" id="KW-0547">Nucleotide-binding</keyword>
<dbReference type="Pfam" id="PF14689">
    <property type="entry name" value="SPOB_a"/>
    <property type="match status" value="1"/>
</dbReference>
<dbReference type="GO" id="GO:0005886">
    <property type="term" value="C:plasma membrane"/>
    <property type="evidence" value="ECO:0007669"/>
    <property type="project" value="UniProtKB-SubCell"/>
</dbReference>
<dbReference type="InterPro" id="IPR029151">
    <property type="entry name" value="Sensor-like_sf"/>
</dbReference>
<evidence type="ECO:0000256" key="13">
    <source>
        <dbReference type="ARBA" id="ARBA00023136"/>
    </source>
</evidence>
<evidence type="ECO:0000313" key="17">
    <source>
        <dbReference type="Proteomes" id="UP000278746"/>
    </source>
</evidence>
<dbReference type="GO" id="GO:0000155">
    <property type="term" value="F:phosphorelay sensor kinase activity"/>
    <property type="evidence" value="ECO:0007669"/>
    <property type="project" value="InterPro"/>
</dbReference>
<dbReference type="GO" id="GO:0005524">
    <property type="term" value="F:ATP binding"/>
    <property type="evidence" value="ECO:0007669"/>
    <property type="project" value="UniProtKB-KW"/>
</dbReference>
<keyword evidence="7 14" id="KW-0812">Transmembrane</keyword>
<dbReference type="PROSITE" id="PS50109">
    <property type="entry name" value="HIS_KIN"/>
    <property type="match status" value="1"/>
</dbReference>
<sequence length="588" mass="65297">MKIQFFGRWMYNHSGFATGTSMSILQRFWLLKKRYSTNCCRLRNLTFWKEAGEGETVKGKQLSLRTVLIMLVVAVVGASLLMTDVLINHAVGNNILEEQEGKGQTFAKLIAKEERVIAGLEANDAASVQEYAERVRETSGLLFVVVMDMNAVRYSHPDESLIGERFIGEDEGPALNGETYSSVAEGTLSQSLRSFAPVYSRDGEQIGAVAVGDSIESIDELLSDNHGIILTSSLFGLTIGITGAVLIAAYVRRILHGQEPRNIARTFEERNRMLQSVREGIIAVDQEGVVTLVNESGRRLLEGAGLDQDPVGIKAVDFLPETGLHRVLETGEAELDEELRLERMTLLINRVPLTVGEEVVGAISTFRDKTEINALAEQLTGVKVYSEALRAQSHEMKNKLHVILGMLHTEAYEELQDYIHELTELESPATHTALKQFADPVLSGFMHGKLSYTREKQVQMEVVCPSVIPAPVDPQMNHHLITIAGNLIDNAVEAVQQQETRMIRVMFRIKEKELLLEVGDNGSGLSEEDQEKLFMKGYSTKGADRGYGLYLVWSTVQDCSGTISIDTLREHGTTVIVTLPYESQEEKR</sequence>
<keyword evidence="4" id="KW-1003">Cell membrane</keyword>
<dbReference type="EC" id="2.7.13.3" evidence="3"/>
<dbReference type="PANTHER" id="PTHR43547:SF10">
    <property type="entry name" value="SENSOR HISTIDINE KINASE DCUS"/>
    <property type="match status" value="1"/>
</dbReference>
<evidence type="ECO:0000256" key="2">
    <source>
        <dbReference type="ARBA" id="ARBA00004651"/>
    </source>
</evidence>
<dbReference type="InterPro" id="IPR036890">
    <property type="entry name" value="HATPase_C_sf"/>
</dbReference>
<evidence type="ECO:0000256" key="1">
    <source>
        <dbReference type="ARBA" id="ARBA00000085"/>
    </source>
</evidence>
<dbReference type="OrthoDB" id="9792686at2"/>
<feature type="transmembrane region" description="Helical" evidence="14">
    <location>
        <begin position="228"/>
        <end position="251"/>
    </location>
</feature>
<dbReference type="Pfam" id="PF17203">
    <property type="entry name" value="sCache_3_2"/>
    <property type="match status" value="1"/>
</dbReference>
<dbReference type="PANTHER" id="PTHR43547">
    <property type="entry name" value="TWO-COMPONENT HISTIDINE KINASE"/>
    <property type="match status" value="1"/>
</dbReference>
<gene>
    <name evidence="16" type="primary">dcuS</name>
    <name evidence="16" type="ORF">EBO34_02950</name>
</gene>
<feature type="domain" description="Histidine kinase" evidence="15">
    <location>
        <begin position="391"/>
        <end position="583"/>
    </location>
</feature>
<evidence type="ECO:0000256" key="6">
    <source>
        <dbReference type="ARBA" id="ARBA00022679"/>
    </source>
</evidence>
<evidence type="ECO:0000313" key="16">
    <source>
        <dbReference type="EMBL" id="RNA68936.1"/>
    </source>
</evidence>
<dbReference type="SUPFAM" id="SSF55890">
    <property type="entry name" value="Sporulation response regulatory protein Spo0B"/>
    <property type="match status" value="1"/>
</dbReference>
<proteinExistence type="predicted"/>
<dbReference type="Gene3D" id="1.10.287.130">
    <property type="match status" value="1"/>
</dbReference>
<accession>A0A3M7TTH9</accession>
<dbReference type="Pfam" id="PF02518">
    <property type="entry name" value="HATPase_c"/>
    <property type="match status" value="1"/>
</dbReference>
<keyword evidence="5" id="KW-0597">Phosphoprotein</keyword>
<evidence type="ECO:0000256" key="9">
    <source>
        <dbReference type="ARBA" id="ARBA00022777"/>
    </source>
</evidence>
<dbReference type="EMBL" id="RHIB01000001">
    <property type="protein sequence ID" value="RNA68936.1"/>
    <property type="molecule type" value="Genomic_DNA"/>
</dbReference>
<dbReference type="Pfam" id="PF00989">
    <property type="entry name" value="PAS"/>
    <property type="match status" value="1"/>
</dbReference>
<dbReference type="SUPFAM" id="SSF55785">
    <property type="entry name" value="PYP-like sensor domain (PAS domain)"/>
    <property type="match status" value="1"/>
</dbReference>
<dbReference type="SUPFAM" id="SSF103190">
    <property type="entry name" value="Sensory domain-like"/>
    <property type="match status" value="1"/>
</dbReference>